<name>A0AAV1Z6I5_9ARAC</name>
<evidence type="ECO:0000313" key="1">
    <source>
        <dbReference type="EMBL" id="CAL1267057.1"/>
    </source>
</evidence>
<evidence type="ECO:0000313" key="2">
    <source>
        <dbReference type="Proteomes" id="UP001497382"/>
    </source>
</evidence>
<reference evidence="1 2" key="1">
    <citation type="submission" date="2024-04" db="EMBL/GenBank/DDBJ databases">
        <authorList>
            <person name="Rising A."/>
            <person name="Reimegard J."/>
            <person name="Sonavane S."/>
            <person name="Akerstrom W."/>
            <person name="Nylinder S."/>
            <person name="Hedman E."/>
            <person name="Kallberg Y."/>
        </authorList>
    </citation>
    <scope>NUCLEOTIDE SEQUENCE [LARGE SCALE GENOMIC DNA]</scope>
</reference>
<comment type="caution">
    <text evidence="1">The sequence shown here is derived from an EMBL/GenBank/DDBJ whole genome shotgun (WGS) entry which is preliminary data.</text>
</comment>
<protein>
    <submittedName>
        <fullName evidence="1">Uncharacterized protein</fullName>
    </submittedName>
</protein>
<dbReference type="Proteomes" id="UP001497382">
    <property type="component" value="Unassembled WGS sequence"/>
</dbReference>
<sequence>MRPVAILLPSIIIRLRTHL</sequence>
<dbReference type="AlphaFoldDB" id="A0AAV1Z6I5"/>
<organism evidence="1 2">
    <name type="scientific">Larinioides sclopetarius</name>
    <dbReference type="NCBI Taxonomy" id="280406"/>
    <lineage>
        <taxon>Eukaryota</taxon>
        <taxon>Metazoa</taxon>
        <taxon>Ecdysozoa</taxon>
        <taxon>Arthropoda</taxon>
        <taxon>Chelicerata</taxon>
        <taxon>Arachnida</taxon>
        <taxon>Araneae</taxon>
        <taxon>Araneomorphae</taxon>
        <taxon>Entelegynae</taxon>
        <taxon>Araneoidea</taxon>
        <taxon>Araneidae</taxon>
        <taxon>Larinioides</taxon>
    </lineage>
</organism>
<dbReference type="EMBL" id="CAXIEN010000026">
    <property type="protein sequence ID" value="CAL1267057.1"/>
    <property type="molecule type" value="Genomic_DNA"/>
</dbReference>
<gene>
    <name evidence="1" type="ORF">LARSCL_LOCUS3437</name>
</gene>
<accession>A0AAV1Z6I5</accession>
<keyword evidence="2" id="KW-1185">Reference proteome</keyword>
<proteinExistence type="predicted"/>